<evidence type="ECO:0000256" key="4">
    <source>
        <dbReference type="RuleBase" id="RU367022"/>
    </source>
</evidence>
<keyword evidence="4" id="KW-0187">Copper transport</keyword>
<evidence type="ECO:0000256" key="2">
    <source>
        <dbReference type="ARBA" id="ARBA00022989"/>
    </source>
</evidence>
<dbReference type="OrthoDB" id="73901at2759"/>
<keyword evidence="1 4" id="KW-0812">Transmembrane</keyword>
<dbReference type="AlphaFoldDB" id="A0A4P9Y026"/>
<dbReference type="EMBL" id="KZ988493">
    <property type="protein sequence ID" value="RKP12075.1"/>
    <property type="molecule type" value="Genomic_DNA"/>
</dbReference>
<dbReference type="Proteomes" id="UP000267251">
    <property type="component" value="Unassembled WGS sequence"/>
</dbReference>
<dbReference type="GO" id="GO:0005375">
    <property type="term" value="F:copper ion transmembrane transporter activity"/>
    <property type="evidence" value="ECO:0007669"/>
    <property type="project" value="UniProtKB-UniRule"/>
</dbReference>
<keyword evidence="6" id="KW-1185">Reference proteome</keyword>
<reference evidence="6" key="1">
    <citation type="journal article" date="2018" name="Nat. Microbiol.">
        <title>Leveraging single-cell genomics to expand the fungal tree of life.</title>
        <authorList>
            <person name="Ahrendt S.R."/>
            <person name="Quandt C.A."/>
            <person name="Ciobanu D."/>
            <person name="Clum A."/>
            <person name="Salamov A."/>
            <person name="Andreopoulos B."/>
            <person name="Cheng J.F."/>
            <person name="Woyke T."/>
            <person name="Pelin A."/>
            <person name="Henrissat B."/>
            <person name="Reynolds N.K."/>
            <person name="Benny G.L."/>
            <person name="Smith M.E."/>
            <person name="James T.Y."/>
            <person name="Grigoriev I.V."/>
        </authorList>
    </citation>
    <scope>NUCLEOTIDE SEQUENCE [LARGE SCALE GENOMIC DNA]</scope>
</reference>
<protein>
    <recommendedName>
        <fullName evidence="4">Copper transport protein</fullName>
    </recommendedName>
</protein>
<keyword evidence="4" id="KW-0186">Copper</keyword>
<keyword evidence="4" id="KW-0406">Ion transport</keyword>
<dbReference type="GO" id="GO:0016020">
    <property type="term" value="C:membrane"/>
    <property type="evidence" value="ECO:0007669"/>
    <property type="project" value="UniProtKB-SubCell"/>
</dbReference>
<comment type="subcellular location">
    <subcellularLocation>
        <location evidence="4">Membrane</location>
        <topology evidence="4">Multi-pass membrane protein</topology>
    </subcellularLocation>
</comment>
<evidence type="ECO:0000256" key="1">
    <source>
        <dbReference type="ARBA" id="ARBA00022692"/>
    </source>
</evidence>
<gene>
    <name evidence="5" type="ORF">BJ684DRAFT_21359</name>
</gene>
<evidence type="ECO:0000313" key="6">
    <source>
        <dbReference type="Proteomes" id="UP000267251"/>
    </source>
</evidence>
<name>A0A4P9Y026_9FUNG</name>
<dbReference type="Pfam" id="PF04145">
    <property type="entry name" value="Ctr"/>
    <property type="match status" value="1"/>
</dbReference>
<comment type="similarity">
    <text evidence="4">Belongs to the copper transporter (Ctr) (TC 1.A.56) family. SLC31A subfamily.</text>
</comment>
<evidence type="ECO:0000313" key="5">
    <source>
        <dbReference type="EMBL" id="RKP12075.1"/>
    </source>
</evidence>
<evidence type="ECO:0000256" key="3">
    <source>
        <dbReference type="ARBA" id="ARBA00023136"/>
    </source>
</evidence>
<keyword evidence="3 4" id="KW-0472">Membrane</keyword>
<feature type="transmembrane region" description="Helical" evidence="4">
    <location>
        <begin position="20"/>
        <end position="42"/>
    </location>
</feature>
<keyword evidence="2 4" id="KW-1133">Transmembrane helix</keyword>
<proteinExistence type="inferred from homology"/>
<keyword evidence="4" id="KW-0813">Transport</keyword>
<feature type="transmembrane region" description="Helical" evidence="4">
    <location>
        <begin position="71"/>
        <end position="87"/>
    </location>
</feature>
<dbReference type="InterPro" id="IPR007274">
    <property type="entry name" value="Cop_transporter"/>
</dbReference>
<accession>A0A4P9Y026</accession>
<sequence>MESTPYFHHDIGSHMYFLSSAFPIHGPGSLFLAYFSTALLCWGERALTVILEGVHYSYPVPKSRIMLRSSLYALSIILRYLVMLLLMSFHLGFFIVIVLSTFLGQVAVEFYRARSIHPHHTATDGPFSSAFSSGGGPSYIKLQQSIMSHARNPPPAPSGDGDACS</sequence>
<organism evidence="5 6">
    <name type="scientific">Piptocephalis cylindrospora</name>
    <dbReference type="NCBI Taxonomy" id="1907219"/>
    <lineage>
        <taxon>Eukaryota</taxon>
        <taxon>Fungi</taxon>
        <taxon>Fungi incertae sedis</taxon>
        <taxon>Zoopagomycota</taxon>
        <taxon>Zoopagomycotina</taxon>
        <taxon>Zoopagomycetes</taxon>
        <taxon>Zoopagales</taxon>
        <taxon>Piptocephalidaceae</taxon>
        <taxon>Piptocephalis</taxon>
    </lineage>
</organism>